<keyword evidence="6" id="KW-0694">RNA-binding</keyword>
<dbReference type="VEuPathDB" id="VectorBase:LLONM1_003324"/>
<dbReference type="Pfam" id="PF00271">
    <property type="entry name" value="Helicase_C"/>
    <property type="match status" value="1"/>
</dbReference>
<evidence type="ECO:0000256" key="5">
    <source>
        <dbReference type="ARBA" id="ARBA00022840"/>
    </source>
</evidence>
<dbReference type="InterPro" id="IPR014001">
    <property type="entry name" value="Helicase_ATP-bd"/>
</dbReference>
<evidence type="ECO:0000313" key="16">
    <source>
        <dbReference type="Proteomes" id="UP000092461"/>
    </source>
</evidence>
<evidence type="ECO:0000256" key="4">
    <source>
        <dbReference type="ARBA" id="ARBA00022806"/>
    </source>
</evidence>
<evidence type="ECO:0000256" key="3">
    <source>
        <dbReference type="ARBA" id="ARBA00022801"/>
    </source>
</evidence>
<dbReference type="GO" id="GO:0003724">
    <property type="term" value="F:RNA helicase activity"/>
    <property type="evidence" value="ECO:0007669"/>
    <property type="project" value="UniProtKB-EC"/>
</dbReference>
<keyword evidence="5 10" id="KW-0067">ATP-binding</keyword>
<dbReference type="InterPro" id="IPR011545">
    <property type="entry name" value="DEAD/DEAH_box_helicase_dom"/>
</dbReference>
<accession>A0A1B0C8R4</accession>
<sequence>MDSSDIFKKLTCGASFNKSNFTLKKQKATSWKIKEEIKNEPGNLYADYDKVHDWLKATVPEEDIKSEPEDEEDEAMNLLDNVTESRPERKKKDRQLSKKVKNLLATEAVNRLRNRYKLSVNGTDIPAPIETFDEMAQTYNLRMDIANNLTICGYTDPTPIQMQAMPVMLGKKHSLLACAPTGSGKTAAFLVPIIRDLEGPKREGFRALILCPTRELARQILRECSRLSEGINFKLHLITKTTQKVAEMYSPEKTKRFDILISTPNRVCFLLRENLLDLSKVQWLVIDEADKLFEEGKNSFREQLDAIVAACSNPQRRVALFSATHTPTVGKWTKNNLKDLIKVSVGVRNSATDSVEQKLLFVGSEAGKLLAVRDIIKEGLQPPVLIFVQSKDRAQQLHGELLYDGINVEAIHADRTQNERDSIVRGFREGKIWVLICTELMSRGIDFKGINLVINYDFPPSSISYVHRIGRAGRAGRRGQAVTFFTSDDVVNLRSIAQIIRNSGGTVPEYMLALKRRSKQVRRKLMKTAPKREDITTLPRFMQKKPRKGVKEGRVGKKITKKTPGKNKS</sequence>
<feature type="compositionally biased region" description="Basic residues" evidence="11">
    <location>
        <begin position="556"/>
        <end position="569"/>
    </location>
</feature>
<name>A0A1B0C8R4_LUTLO</name>
<evidence type="ECO:0000256" key="9">
    <source>
        <dbReference type="ARBA" id="ARBA00047984"/>
    </source>
</evidence>
<evidence type="ECO:0000256" key="7">
    <source>
        <dbReference type="ARBA" id="ARBA00024355"/>
    </source>
</evidence>
<dbReference type="Pfam" id="PF00270">
    <property type="entry name" value="DEAD"/>
    <property type="match status" value="1"/>
</dbReference>
<keyword evidence="4 10" id="KW-0347">Helicase</keyword>
<dbReference type="EMBL" id="AJWK01001283">
    <property type="status" value="NOT_ANNOTATED_CDS"/>
    <property type="molecule type" value="Genomic_DNA"/>
</dbReference>
<dbReference type="GO" id="GO:0016787">
    <property type="term" value="F:hydrolase activity"/>
    <property type="evidence" value="ECO:0007669"/>
    <property type="project" value="UniProtKB-KW"/>
</dbReference>
<dbReference type="GO" id="GO:0005829">
    <property type="term" value="C:cytosol"/>
    <property type="evidence" value="ECO:0007669"/>
    <property type="project" value="TreeGrafter"/>
</dbReference>
<reference evidence="15" key="3">
    <citation type="submission" date="2020-05" db="UniProtKB">
        <authorList>
            <consortium name="EnsemblMetazoa"/>
        </authorList>
    </citation>
    <scope>IDENTIFICATION</scope>
    <source>
        <strain evidence="15">Jacobina</strain>
    </source>
</reference>
<dbReference type="CDD" id="cd17957">
    <property type="entry name" value="DEADc_DDX52"/>
    <property type="match status" value="1"/>
</dbReference>
<comment type="similarity">
    <text evidence="7">Belongs to the DEAD box helicase family. DDX52/ROK1 subfamily.</text>
</comment>
<dbReference type="EnsemblMetazoa" id="LLOJ000336-RA">
    <property type="protein sequence ID" value="LLOJ000336-PA"/>
    <property type="gene ID" value="LLOJ000336"/>
</dbReference>
<dbReference type="SMART" id="SM00487">
    <property type="entry name" value="DEXDc"/>
    <property type="match status" value="1"/>
</dbReference>
<evidence type="ECO:0000256" key="1">
    <source>
        <dbReference type="ARBA" id="ARBA00012552"/>
    </source>
</evidence>
<evidence type="ECO:0000256" key="2">
    <source>
        <dbReference type="ARBA" id="ARBA00022741"/>
    </source>
</evidence>
<dbReference type="InterPro" id="IPR000629">
    <property type="entry name" value="RNA-helicase_DEAD-box_CS"/>
</dbReference>
<dbReference type="InterPro" id="IPR050079">
    <property type="entry name" value="DEAD_box_RNA_helicase"/>
</dbReference>
<dbReference type="GO" id="GO:0005524">
    <property type="term" value="F:ATP binding"/>
    <property type="evidence" value="ECO:0007669"/>
    <property type="project" value="UniProtKB-KW"/>
</dbReference>
<feature type="domain" description="Helicase C-terminal" evidence="13">
    <location>
        <begin position="354"/>
        <end position="515"/>
    </location>
</feature>
<protein>
    <recommendedName>
        <fullName evidence="8">Probable ATP-dependent RNA helicase DDX52</fullName>
        <ecNumber evidence="1">3.6.4.13</ecNumber>
    </recommendedName>
</protein>
<dbReference type="Proteomes" id="UP000092461">
    <property type="component" value="Unassembled WGS sequence"/>
</dbReference>
<dbReference type="InterPro" id="IPR027417">
    <property type="entry name" value="P-loop_NTPase"/>
</dbReference>
<dbReference type="InterPro" id="IPR001650">
    <property type="entry name" value="Helicase_C-like"/>
</dbReference>
<evidence type="ECO:0000313" key="14">
    <source>
        <dbReference type="EMBL" id="MBC1169585.1"/>
    </source>
</evidence>
<feature type="region of interest" description="Disordered" evidence="11">
    <location>
        <begin position="532"/>
        <end position="569"/>
    </location>
</feature>
<evidence type="ECO:0000259" key="13">
    <source>
        <dbReference type="PROSITE" id="PS51194"/>
    </source>
</evidence>
<keyword evidence="16" id="KW-1185">Reference proteome</keyword>
<evidence type="ECO:0000259" key="12">
    <source>
        <dbReference type="PROSITE" id="PS51192"/>
    </source>
</evidence>
<feature type="region of interest" description="Disordered" evidence="11">
    <location>
        <begin position="60"/>
        <end position="97"/>
    </location>
</feature>
<dbReference type="GO" id="GO:0030490">
    <property type="term" value="P:maturation of SSU-rRNA"/>
    <property type="evidence" value="ECO:0007669"/>
    <property type="project" value="InterPro"/>
</dbReference>
<dbReference type="PANTHER" id="PTHR47959:SF15">
    <property type="entry name" value="RNA HELICASE"/>
    <property type="match status" value="1"/>
</dbReference>
<dbReference type="InterPro" id="IPR044764">
    <property type="entry name" value="DDX52/Rok1_DEADc"/>
</dbReference>
<evidence type="ECO:0000313" key="15">
    <source>
        <dbReference type="EnsemblMetazoa" id="LLOJ000336-PA"/>
    </source>
</evidence>
<comment type="catalytic activity">
    <reaction evidence="9">
        <text>ATP + H2O = ADP + phosphate + H(+)</text>
        <dbReference type="Rhea" id="RHEA:13065"/>
        <dbReference type="ChEBI" id="CHEBI:15377"/>
        <dbReference type="ChEBI" id="CHEBI:15378"/>
        <dbReference type="ChEBI" id="CHEBI:30616"/>
        <dbReference type="ChEBI" id="CHEBI:43474"/>
        <dbReference type="ChEBI" id="CHEBI:456216"/>
        <dbReference type="EC" id="3.6.4.13"/>
    </reaction>
</comment>
<dbReference type="EC" id="3.6.4.13" evidence="1"/>
<dbReference type="PROSITE" id="PS51192">
    <property type="entry name" value="HELICASE_ATP_BIND_1"/>
    <property type="match status" value="1"/>
</dbReference>
<feature type="domain" description="Helicase ATP-binding" evidence="12">
    <location>
        <begin position="166"/>
        <end position="343"/>
    </location>
</feature>
<evidence type="ECO:0000256" key="6">
    <source>
        <dbReference type="ARBA" id="ARBA00022884"/>
    </source>
</evidence>
<dbReference type="PROSITE" id="PS00039">
    <property type="entry name" value="DEAD_ATP_HELICASE"/>
    <property type="match status" value="1"/>
</dbReference>
<keyword evidence="3 10" id="KW-0378">Hydrolase</keyword>
<dbReference type="EMBL" id="GITU01000882">
    <property type="protein sequence ID" value="MBC1169585.1"/>
    <property type="molecule type" value="Transcribed_RNA"/>
</dbReference>
<dbReference type="GO" id="GO:0003723">
    <property type="term" value="F:RNA binding"/>
    <property type="evidence" value="ECO:0007669"/>
    <property type="project" value="UniProtKB-KW"/>
</dbReference>
<dbReference type="CDD" id="cd18787">
    <property type="entry name" value="SF2_C_DEAD"/>
    <property type="match status" value="1"/>
</dbReference>
<evidence type="ECO:0000256" key="11">
    <source>
        <dbReference type="SAM" id="MobiDB-lite"/>
    </source>
</evidence>
<reference evidence="16" key="1">
    <citation type="submission" date="2012-05" db="EMBL/GenBank/DDBJ databases">
        <title>Whole Genome Assembly of Lutzomyia longipalpis.</title>
        <authorList>
            <person name="Richards S."/>
            <person name="Qu C."/>
            <person name="Dillon R."/>
            <person name="Worley K."/>
            <person name="Scherer S."/>
            <person name="Batterton M."/>
            <person name="Taylor A."/>
            <person name="Hawes A."/>
            <person name="Hernandez B."/>
            <person name="Kovar C."/>
            <person name="Mandapat C."/>
            <person name="Pham C."/>
            <person name="Qu C."/>
            <person name="Jing C."/>
            <person name="Bess C."/>
            <person name="Bandaranaike D."/>
            <person name="Ngo D."/>
            <person name="Ongeri F."/>
            <person name="Arias F."/>
            <person name="Lara F."/>
            <person name="Weissenberger G."/>
            <person name="Kamau G."/>
            <person name="Han H."/>
            <person name="Shen H."/>
            <person name="Dinh H."/>
            <person name="Khalil I."/>
            <person name="Jones J."/>
            <person name="Shafer J."/>
            <person name="Jayaseelan J."/>
            <person name="Quiroz J."/>
            <person name="Blankenburg K."/>
            <person name="Nguyen L."/>
            <person name="Jackson L."/>
            <person name="Francisco L."/>
            <person name="Tang L.-Y."/>
            <person name="Pu L.-L."/>
            <person name="Perales L."/>
            <person name="Lorensuhewa L."/>
            <person name="Munidasa M."/>
            <person name="Coyle M."/>
            <person name="Taylor M."/>
            <person name="Puazo M."/>
            <person name="Firestine M."/>
            <person name="Scheel M."/>
            <person name="Javaid M."/>
            <person name="Wang M."/>
            <person name="Li M."/>
            <person name="Tabassum N."/>
            <person name="Saada N."/>
            <person name="Osuji N."/>
            <person name="Aqrawi P."/>
            <person name="Fu Q."/>
            <person name="Thornton R."/>
            <person name="Raj R."/>
            <person name="Goodspeed R."/>
            <person name="Mata R."/>
            <person name="Najjar R."/>
            <person name="Gubbala S."/>
            <person name="Lee S."/>
            <person name="Denson S."/>
            <person name="Patil S."/>
            <person name="Macmil S."/>
            <person name="Qi S."/>
            <person name="Matskevitch T."/>
            <person name="Palculict T."/>
            <person name="Mathew T."/>
            <person name="Vee V."/>
            <person name="Velamala V."/>
            <person name="Korchina V."/>
            <person name="Cai W."/>
            <person name="Liu W."/>
            <person name="Dai W."/>
            <person name="Zou X."/>
            <person name="Zhu Y."/>
            <person name="Zhang Y."/>
            <person name="Wu Y.-Q."/>
            <person name="Xin Y."/>
            <person name="Nazarath L."/>
            <person name="Kovar C."/>
            <person name="Han Y."/>
            <person name="Muzny D."/>
            <person name="Gibbs R."/>
        </authorList>
    </citation>
    <scope>NUCLEOTIDE SEQUENCE [LARGE SCALE GENOMIC DNA]</scope>
    <source>
        <strain evidence="16">Jacobina</strain>
    </source>
</reference>
<organism evidence="15 16">
    <name type="scientific">Lutzomyia longipalpis</name>
    <name type="common">Sand fly</name>
    <dbReference type="NCBI Taxonomy" id="7200"/>
    <lineage>
        <taxon>Eukaryota</taxon>
        <taxon>Metazoa</taxon>
        <taxon>Ecdysozoa</taxon>
        <taxon>Arthropoda</taxon>
        <taxon>Hexapoda</taxon>
        <taxon>Insecta</taxon>
        <taxon>Pterygota</taxon>
        <taxon>Neoptera</taxon>
        <taxon>Endopterygota</taxon>
        <taxon>Diptera</taxon>
        <taxon>Nematocera</taxon>
        <taxon>Psychodoidea</taxon>
        <taxon>Psychodidae</taxon>
        <taxon>Lutzomyia</taxon>
        <taxon>Lutzomyia</taxon>
    </lineage>
</organism>
<dbReference type="PANTHER" id="PTHR47959">
    <property type="entry name" value="ATP-DEPENDENT RNA HELICASE RHLE-RELATED"/>
    <property type="match status" value="1"/>
</dbReference>
<dbReference type="AlphaFoldDB" id="A0A1B0C8R4"/>
<dbReference type="VEuPathDB" id="VectorBase:LLOJ000336"/>
<keyword evidence="2 10" id="KW-0547">Nucleotide-binding</keyword>
<evidence type="ECO:0000256" key="8">
    <source>
        <dbReference type="ARBA" id="ARBA00044533"/>
    </source>
</evidence>
<dbReference type="SMART" id="SM00490">
    <property type="entry name" value="HELICc"/>
    <property type="match status" value="1"/>
</dbReference>
<feature type="compositionally biased region" description="Basic residues" evidence="11">
    <location>
        <begin position="88"/>
        <end position="97"/>
    </location>
</feature>
<dbReference type="PROSITE" id="PS51194">
    <property type="entry name" value="HELICASE_CTER"/>
    <property type="match status" value="1"/>
</dbReference>
<reference evidence="14" key="2">
    <citation type="journal article" date="2020" name="BMC">
        <title>Leishmania infection induces a limited differential gene expression in the sand fly midgut.</title>
        <authorList>
            <person name="Coutinho-Abreu I.V."/>
            <person name="Serafim T.D."/>
            <person name="Meneses C."/>
            <person name="Kamhawi S."/>
            <person name="Oliveira F."/>
            <person name="Valenzuela J.G."/>
        </authorList>
    </citation>
    <scope>NUCLEOTIDE SEQUENCE</scope>
    <source>
        <strain evidence="14">Jacobina</strain>
        <tissue evidence="14">Midgut</tissue>
    </source>
</reference>
<dbReference type="SUPFAM" id="SSF52540">
    <property type="entry name" value="P-loop containing nucleoside triphosphate hydrolases"/>
    <property type="match status" value="1"/>
</dbReference>
<proteinExistence type="inferred from homology"/>
<dbReference type="Gene3D" id="3.40.50.300">
    <property type="entry name" value="P-loop containing nucleotide triphosphate hydrolases"/>
    <property type="match status" value="2"/>
</dbReference>
<evidence type="ECO:0000256" key="10">
    <source>
        <dbReference type="RuleBase" id="RU000492"/>
    </source>
</evidence>